<dbReference type="InterPro" id="IPR015956">
    <property type="entry name" value="Peniciliin-bd_prot_C_sf"/>
</dbReference>
<evidence type="ECO:0000256" key="1">
    <source>
        <dbReference type="ARBA" id="ARBA00003217"/>
    </source>
</evidence>
<keyword evidence="8 16" id="KW-0378">Hydrolase</keyword>
<dbReference type="PANTHER" id="PTHR21581:SF6">
    <property type="entry name" value="TRAFFICKING PROTEIN PARTICLE COMPLEX SUBUNIT 12"/>
    <property type="match status" value="1"/>
</dbReference>
<evidence type="ECO:0000256" key="7">
    <source>
        <dbReference type="ARBA" id="ARBA00022729"/>
    </source>
</evidence>
<gene>
    <name evidence="16" type="ORF">GGQ72_000659</name>
</gene>
<dbReference type="GO" id="GO:0006508">
    <property type="term" value="P:proteolysis"/>
    <property type="evidence" value="ECO:0007669"/>
    <property type="project" value="UniProtKB-KW"/>
</dbReference>
<dbReference type="EMBL" id="JACIEC010000001">
    <property type="protein sequence ID" value="MBB4142160.1"/>
    <property type="molecule type" value="Genomic_DNA"/>
</dbReference>
<dbReference type="GO" id="GO:0071555">
    <property type="term" value="P:cell wall organization"/>
    <property type="evidence" value="ECO:0007669"/>
    <property type="project" value="UniProtKB-KW"/>
</dbReference>
<evidence type="ECO:0000313" key="17">
    <source>
        <dbReference type="Proteomes" id="UP000519897"/>
    </source>
</evidence>
<keyword evidence="9" id="KW-0133">Cell shape</keyword>
<evidence type="ECO:0000256" key="13">
    <source>
        <dbReference type="RuleBase" id="RU004016"/>
    </source>
</evidence>
<evidence type="ECO:0000256" key="8">
    <source>
        <dbReference type="ARBA" id="ARBA00022801"/>
    </source>
</evidence>
<evidence type="ECO:0000313" key="16">
    <source>
        <dbReference type="EMBL" id="MBB4142160.1"/>
    </source>
</evidence>
<evidence type="ECO:0000256" key="10">
    <source>
        <dbReference type="ARBA" id="ARBA00022984"/>
    </source>
</evidence>
<evidence type="ECO:0000256" key="4">
    <source>
        <dbReference type="ARBA" id="ARBA00012448"/>
    </source>
</evidence>
<organism evidence="16 17">
    <name type="scientific">Rhizobium rhizoryzae</name>
    <dbReference type="NCBI Taxonomy" id="451876"/>
    <lineage>
        <taxon>Bacteria</taxon>
        <taxon>Pseudomonadati</taxon>
        <taxon>Pseudomonadota</taxon>
        <taxon>Alphaproteobacteria</taxon>
        <taxon>Hyphomicrobiales</taxon>
        <taxon>Rhizobiaceae</taxon>
        <taxon>Rhizobium/Agrobacterium group</taxon>
        <taxon>Rhizobium</taxon>
    </lineage>
</organism>
<protein>
    <recommendedName>
        <fullName evidence="4">serine-type D-Ala-D-Ala carboxypeptidase</fullName>
        <ecNumber evidence="4">3.4.16.4</ecNumber>
    </recommendedName>
</protein>
<dbReference type="InterPro" id="IPR018044">
    <property type="entry name" value="Peptidase_S11"/>
</dbReference>
<keyword evidence="5 16" id="KW-0121">Carboxypeptidase</keyword>
<keyword evidence="11" id="KW-0961">Cell wall biogenesis/degradation</keyword>
<dbReference type="RefSeq" id="WP_425503934.1">
    <property type="nucleotide sequence ID" value="NZ_CP049250.1"/>
</dbReference>
<dbReference type="PRINTS" id="PR00725">
    <property type="entry name" value="DADACBPTASE1"/>
</dbReference>
<name>A0A7W6LD34_9HYPH</name>
<sequence>MICGYTRSTLLMVAAMAGGLLTASPSVAQGLTDLKAKQVYLVESKSGTVLLAQNENQAFPPASLAKLMTMDLVFQALKQGELQPDKTLPVSENAWRTGGAPSGTTTMFAALRSQIPVMDLVRGVVVHNANDACIILAEGISGNEASFAARMTARARDLGLTRTTFGNSTGLPEQESRTTARDLVELARHIHTTYPDFYKLYSQPDFTWNKIFQRNKNPLLALGIGIDGLGAGYAEGAGFAAVASVERNGTRLFMALGGLASDKERSEESRRILEWALSSFETRTVFKAQEIIGQAAVYGGDRSHVDLVAKDSVDVYVPTKNPERLSGRIVYHWPLRAPIEQGQQIGTLRISEGEREIKTVPLYANQSVGVGGLVSKATDAVLELMFFWL</sequence>
<dbReference type="AlphaFoldDB" id="A0A7W6LD34"/>
<dbReference type="InterPro" id="IPR012338">
    <property type="entry name" value="Beta-lactam/transpept-like"/>
</dbReference>
<comment type="pathway">
    <text evidence="2">Cell wall biogenesis; peptidoglycan biosynthesis.</text>
</comment>
<evidence type="ECO:0000256" key="9">
    <source>
        <dbReference type="ARBA" id="ARBA00022960"/>
    </source>
</evidence>
<dbReference type="SUPFAM" id="SSF69189">
    <property type="entry name" value="Penicillin-binding protein associated domain"/>
    <property type="match status" value="1"/>
</dbReference>
<evidence type="ECO:0000256" key="12">
    <source>
        <dbReference type="ARBA" id="ARBA00034000"/>
    </source>
</evidence>
<feature type="chain" id="PRO_5030960709" description="serine-type D-Ala-D-Ala carboxypeptidase" evidence="14">
    <location>
        <begin position="29"/>
        <end position="389"/>
    </location>
</feature>
<comment type="function">
    <text evidence="1">Removes C-terminal D-alanyl residues from sugar-peptide cell wall precursors.</text>
</comment>
<dbReference type="GO" id="GO:0009252">
    <property type="term" value="P:peptidoglycan biosynthetic process"/>
    <property type="evidence" value="ECO:0007669"/>
    <property type="project" value="UniProtKB-UniPathway"/>
</dbReference>
<dbReference type="UniPathway" id="UPA00219"/>
<evidence type="ECO:0000256" key="6">
    <source>
        <dbReference type="ARBA" id="ARBA00022670"/>
    </source>
</evidence>
<comment type="similarity">
    <text evidence="3 13">Belongs to the peptidase S11 family.</text>
</comment>
<dbReference type="PANTHER" id="PTHR21581">
    <property type="entry name" value="D-ALANYL-D-ALANINE CARBOXYPEPTIDASE"/>
    <property type="match status" value="1"/>
</dbReference>
<dbReference type="GO" id="GO:0009002">
    <property type="term" value="F:serine-type D-Ala-D-Ala carboxypeptidase activity"/>
    <property type="evidence" value="ECO:0007669"/>
    <property type="project" value="UniProtKB-EC"/>
</dbReference>
<keyword evidence="6" id="KW-0645">Protease</keyword>
<dbReference type="Gene3D" id="2.60.410.10">
    <property type="entry name" value="D-Ala-D-Ala carboxypeptidase, C-terminal domain"/>
    <property type="match status" value="1"/>
</dbReference>
<evidence type="ECO:0000256" key="11">
    <source>
        <dbReference type="ARBA" id="ARBA00023316"/>
    </source>
</evidence>
<evidence type="ECO:0000256" key="14">
    <source>
        <dbReference type="SAM" id="SignalP"/>
    </source>
</evidence>
<dbReference type="InterPro" id="IPR037167">
    <property type="entry name" value="Peptidase_S11_C_sf"/>
</dbReference>
<dbReference type="Proteomes" id="UP000519897">
    <property type="component" value="Unassembled WGS sequence"/>
</dbReference>
<proteinExistence type="inferred from homology"/>
<accession>A0A7W6LD34</accession>
<dbReference type="SMART" id="SM00936">
    <property type="entry name" value="PBP5_C"/>
    <property type="match status" value="1"/>
</dbReference>
<dbReference type="Gene3D" id="3.40.710.10">
    <property type="entry name" value="DD-peptidase/beta-lactamase superfamily"/>
    <property type="match status" value="1"/>
</dbReference>
<keyword evidence="17" id="KW-1185">Reference proteome</keyword>
<dbReference type="EC" id="3.4.16.4" evidence="4"/>
<feature type="signal peptide" evidence="14">
    <location>
        <begin position="1"/>
        <end position="28"/>
    </location>
</feature>
<dbReference type="GO" id="GO:0008360">
    <property type="term" value="P:regulation of cell shape"/>
    <property type="evidence" value="ECO:0007669"/>
    <property type="project" value="UniProtKB-KW"/>
</dbReference>
<keyword evidence="10" id="KW-0573">Peptidoglycan synthesis</keyword>
<dbReference type="SUPFAM" id="SSF56601">
    <property type="entry name" value="beta-lactamase/transpeptidase-like"/>
    <property type="match status" value="1"/>
</dbReference>
<comment type="catalytic activity">
    <reaction evidence="12">
        <text>Preferential cleavage: (Ac)2-L-Lys-D-Ala-|-D-Ala. Also transpeptidation of peptidyl-alanyl moieties that are N-acyl substituents of D-alanine.</text>
        <dbReference type="EC" id="3.4.16.4"/>
    </reaction>
</comment>
<evidence type="ECO:0000256" key="2">
    <source>
        <dbReference type="ARBA" id="ARBA00004752"/>
    </source>
</evidence>
<keyword evidence="7 14" id="KW-0732">Signal</keyword>
<evidence type="ECO:0000256" key="3">
    <source>
        <dbReference type="ARBA" id="ARBA00007164"/>
    </source>
</evidence>
<evidence type="ECO:0000259" key="15">
    <source>
        <dbReference type="SMART" id="SM00936"/>
    </source>
</evidence>
<dbReference type="Pfam" id="PF00768">
    <property type="entry name" value="Peptidase_S11"/>
    <property type="match status" value="1"/>
</dbReference>
<dbReference type="InterPro" id="IPR001967">
    <property type="entry name" value="Peptidase_S11_N"/>
</dbReference>
<comment type="caution">
    <text evidence="16">The sequence shown here is derived from an EMBL/GenBank/DDBJ whole genome shotgun (WGS) entry which is preliminary data.</text>
</comment>
<dbReference type="Pfam" id="PF07943">
    <property type="entry name" value="PBP5_C"/>
    <property type="match status" value="1"/>
</dbReference>
<evidence type="ECO:0000256" key="5">
    <source>
        <dbReference type="ARBA" id="ARBA00022645"/>
    </source>
</evidence>
<reference evidence="16 17" key="1">
    <citation type="submission" date="2020-08" db="EMBL/GenBank/DDBJ databases">
        <title>Genomic Encyclopedia of Type Strains, Phase IV (KMG-IV): sequencing the most valuable type-strain genomes for metagenomic binning, comparative biology and taxonomic classification.</title>
        <authorList>
            <person name="Goeker M."/>
        </authorList>
    </citation>
    <scope>NUCLEOTIDE SEQUENCE [LARGE SCALE GENOMIC DNA]</scope>
    <source>
        <strain evidence="16 17">DSM 29514</strain>
    </source>
</reference>
<dbReference type="InterPro" id="IPR012907">
    <property type="entry name" value="Peptidase_S11_C"/>
</dbReference>
<feature type="domain" description="Peptidase S11 D-Ala-D-Ala carboxypeptidase A C-terminal" evidence="15">
    <location>
        <begin position="280"/>
        <end position="370"/>
    </location>
</feature>